<protein>
    <submittedName>
        <fullName evidence="2">Uncharacterized protein</fullName>
    </submittedName>
</protein>
<dbReference type="Proteomes" id="UP001642484">
    <property type="component" value="Unassembled WGS sequence"/>
</dbReference>
<keyword evidence="3" id="KW-1185">Reference proteome</keyword>
<reference evidence="2 3" key="1">
    <citation type="submission" date="2024-02" db="EMBL/GenBank/DDBJ databases">
        <authorList>
            <person name="Chen Y."/>
            <person name="Shah S."/>
            <person name="Dougan E. K."/>
            <person name="Thang M."/>
            <person name="Chan C."/>
        </authorList>
    </citation>
    <scope>NUCLEOTIDE SEQUENCE [LARGE SCALE GENOMIC DNA]</scope>
</reference>
<evidence type="ECO:0000313" key="3">
    <source>
        <dbReference type="Proteomes" id="UP001642484"/>
    </source>
</evidence>
<proteinExistence type="predicted"/>
<gene>
    <name evidence="2" type="ORF">CCMP2556_LOCUS22377</name>
</gene>
<feature type="chain" id="PRO_5046964102" evidence="1">
    <location>
        <begin position="16"/>
        <end position="369"/>
    </location>
</feature>
<name>A0ABP0LRK8_9DINO</name>
<evidence type="ECO:0000313" key="2">
    <source>
        <dbReference type="EMBL" id="CAK9041815.1"/>
    </source>
</evidence>
<evidence type="ECO:0000256" key="1">
    <source>
        <dbReference type="SAM" id="SignalP"/>
    </source>
</evidence>
<feature type="signal peptide" evidence="1">
    <location>
        <begin position="1"/>
        <end position="15"/>
    </location>
</feature>
<accession>A0ABP0LRK8</accession>
<sequence length="369" mass="41538">MLNFLMLALPMQAVALGPPLPGSQHVGQAIDILTATRYGFSRSAGNIFKLVFNCSTNAFAPDEYSYPWGVQQPAPLPECQRMVSTLSVETSEQYQHESTEDIAIGGKFKSFAGKYAASSKEVRSHLSNRKQTALPVNFSAENADVFFHFFDQRNTHVVTRCFVGGAMAERAYTGEAYTKDHSIEELKREGQRELLSLATAMEHYFYRPGCTSPLFPNYDERALQDDGRCSPPIRAYIDLDDMLSVEGIGKQLVWKHLRGVDVGEQNGNHFPVTLTYTLADGKEHVEHWFAQSERVYHSPYALNYCRSPKFTKIEGRDTMEVSAVESDGTVEVYFHDDPKGAVWYEGLISWAPENECTQGWPEPTRDVFV</sequence>
<keyword evidence="1" id="KW-0732">Signal</keyword>
<comment type="caution">
    <text evidence="2">The sequence shown here is derived from an EMBL/GenBank/DDBJ whole genome shotgun (WGS) entry which is preliminary data.</text>
</comment>
<dbReference type="EMBL" id="CAXAMN010013836">
    <property type="protein sequence ID" value="CAK9041815.1"/>
    <property type="molecule type" value="Genomic_DNA"/>
</dbReference>
<organism evidence="2 3">
    <name type="scientific">Durusdinium trenchii</name>
    <dbReference type="NCBI Taxonomy" id="1381693"/>
    <lineage>
        <taxon>Eukaryota</taxon>
        <taxon>Sar</taxon>
        <taxon>Alveolata</taxon>
        <taxon>Dinophyceae</taxon>
        <taxon>Suessiales</taxon>
        <taxon>Symbiodiniaceae</taxon>
        <taxon>Durusdinium</taxon>
    </lineage>
</organism>